<dbReference type="NCBIfam" id="TIGR02836">
    <property type="entry name" value="spore_IV_A"/>
    <property type="match status" value="1"/>
</dbReference>
<dbReference type="InterPro" id="IPR014201">
    <property type="entry name" value="Spore_IV_A"/>
</dbReference>
<dbReference type="InterPro" id="IPR046840">
    <property type="entry name" value="SpoIVA_C"/>
</dbReference>
<dbReference type="InterPro" id="IPR046841">
    <property type="entry name" value="SpoIVA_middle"/>
</dbReference>
<comment type="caution">
    <text evidence="4">The sequence shown here is derived from an EMBL/GenBank/DDBJ whole genome shotgun (WGS) entry which is preliminary data.</text>
</comment>
<evidence type="ECO:0000259" key="1">
    <source>
        <dbReference type="Pfam" id="PF09547"/>
    </source>
</evidence>
<dbReference type="Proteomes" id="UP000886758">
    <property type="component" value="Unassembled WGS sequence"/>
</dbReference>
<sequence>MNEEALANLSNRMQNDFYVGVVGSVRSGKSTFINSFFKLMVLPNVKDEFLKHKIVDELPQSAAGKQIMTVEPKFVPSTSLEMDMNDTKLTLRFVDCVGEIIPSAEGYGNDSEPRLVKTPWYDEAIPFKEAASIGTEKVIYNHSNLGIYVTSDGTFGEFSRADYEQVEEQLIPKMKELNKPFVIVLNTKDPSGKQAIDLAKSMEEKYEISVVPLSAVHMTKDDCNLVLKRALSEFPIADLEISLPDYIDSIGEDVPLKGNILKAIKEVESKYKKVKDVHNICDELKQTALFSGVKLELMEASTGKASIVLDLDNAKYQEIVTELLGDHAKNRADFIRYLYQSKKANEVYEQVQSAIEEAKQTGYGVSIPRVEDMKLLAPTIVKKNGMYGVKLAAQAPCLHMIAVNVESSFTPIIGSEEQSKMLIDSFHVDEDNTEEMWNKEFFGRKLFDIVNDGMKSKIYQMPDKSKEKIKTVLDKMMNSNHNSLIAIIL</sequence>
<feature type="domain" description="Stage IV sporulation protein A ATPase" evidence="1">
    <location>
        <begin position="7"/>
        <end position="235"/>
    </location>
</feature>
<dbReference type="Gene3D" id="3.40.50.300">
    <property type="entry name" value="P-loop containing nucleotide triphosphate hydrolases"/>
    <property type="match status" value="1"/>
</dbReference>
<reference evidence="4" key="2">
    <citation type="journal article" date="2021" name="PeerJ">
        <title>Extensive microbial diversity within the chicken gut microbiome revealed by metagenomics and culture.</title>
        <authorList>
            <person name="Gilroy R."/>
            <person name="Ravi A."/>
            <person name="Getino M."/>
            <person name="Pursley I."/>
            <person name="Horton D.L."/>
            <person name="Alikhan N.F."/>
            <person name="Baker D."/>
            <person name="Gharbi K."/>
            <person name="Hall N."/>
            <person name="Watson M."/>
            <person name="Adriaenssens E.M."/>
            <person name="Foster-Nyarko E."/>
            <person name="Jarju S."/>
            <person name="Secka A."/>
            <person name="Antonio M."/>
            <person name="Oren A."/>
            <person name="Chaudhuri R.R."/>
            <person name="La Ragione R."/>
            <person name="Hildebrand F."/>
            <person name="Pallen M.J."/>
        </authorList>
    </citation>
    <scope>NUCLEOTIDE SEQUENCE</scope>
    <source>
        <strain evidence="4">ChiW17-6978</strain>
    </source>
</reference>
<evidence type="ECO:0000259" key="3">
    <source>
        <dbReference type="Pfam" id="PF20439"/>
    </source>
</evidence>
<dbReference type="Pfam" id="PF09547">
    <property type="entry name" value="SpoIVA_ATPase"/>
    <property type="match status" value="1"/>
</dbReference>
<dbReference type="InterPro" id="IPR027417">
    <property type="entry name" value="P-loop_NTPase"/>
</dbReference>
<feature type="domain" description="Sporulation stage IV protein A C-terminal" evidence="3">
    <location>
        <begin position="415"/>
        <end position="489"/>
    </location>
</feature>
<name>A0A9D1GRC5_9MOLU</name>
<evidence type="ECO:0000313" key="4">
    <source>
        <dbReference type="EMBL" id="HIT50083.1"/>
    </source>
</evidence>
<organism evidence="4 5">
    <name type="scientific">Candidatus Pelethenecus faecipullorum</name>
    <dbReference type="NCBI Taxonomy" id="2840900"/>
    <lineage>
        <taxon>Bacteria</taxon>
        <taxon>Bacillati</taxon>
        <taxon>Mycoplasmatota</taxon>
        <taxon>Mollicutes</taxon>
        <taxon>Candidatus Pelethenecus</taxon>
    </lineage>
</organism>
<dbReference type="GO" id="GO:0005524">
    <property type="term" value="F:ATP binding"/>
    <property type="evidence" value="ECO:0007669"/>
    <property type="project" value="InterPro"/>
</dbReference>
<dbReference type="Pfam" id="PF20439">
    <property type="entry name" value="SpoIVA_C"/>
    <property type="match status" value="1"/>
</dbReference>
<proteinExistence type="predicted"/>
<evidence type="ECO:0000259" key="2">
    <source>
        <dbReference type="Pfam" id="PF20438"/>
    </source>
</evidence>
<accession>A0A9D1GRC5</accession>
<dbReference type="Pfam" id="PF20438">
    <property type="entry name" value="SpoIVA_middle"/>
    <property type="match status" value="1"/>
</dbReference>
<feature type="domain" description="Stage IV sporulation protein A middle" evidence="2">
    <location>
        <begin position="237"/>
        <end position="414"/>
    </location>
</feature>
<reference evidence="4" key="1">
    <citation type="submission" date="2020-10" db="EMBL/GenBank/DDBJ databases">
        <authorList>
            <person name="Gilroy R."/>
        </authorList>
    </citation>
    <scope>NUCLEOTIDE SEQUENCE</scope>
    <source>
        <strain evidence="4">ChiW17-6978</strain>
    </source>
</reference>
<dbReference type="GO" id="GO:0043934">
    <property type="term" value="P:sporulation"/>
    <property type="evidence" value="ECO:0007669"/>
    <property type="project" value="InterPro"/>
</dbReference>
<evidence type="ECO:0000313" key="5">
    <source>
        <dbReference type="Proteomes" id="UP000886758"/>
    </source>
</evidence>
<protein>
    <submittedName>
        <fullName evidence="4">Stage IV sporulation protein A</fullName>
    </submittedName>
</protein>
<dbReference type="GO" id="GO:0016887">
    <property type="term" value="F:ATP hydrolysis activity"/>
    <property type="evidence" value="ECO:0007669"/>
    <property type="project" value="InterPro"/>
</dbReference>
<gene>
    <name evidence="4" type="primary">spoIVA</name>
    <name evidence="4" type="ORF">IAD46_03550</name>
</gene>
<dbReference type="SUPFAM" id="SSF52540">
    <property type="entry name" value="P-loop containing nucleoside triphosphate hydrolases"/>
    <property type="match status" value="1"/>
</dbReference>
<dbReference type="EMBL" id="DVLF01000108">
    <property type="protein sequence ID" value="HIT50083.1"/>
    <property type="molecule type" value="Genomic_DNA"/>
</dbReference>
<dbReference type="InterPro" id="IPR046842">
    <property type="entry name" value="SpoIVA_ATPase"/>
</dbReference>
<dbReference type="CDD" id="cd00882">
    <property type="entry name" value="Ras_like_GTPase"/>
    <property type="match status" value="1"/>
</dbReference>
<dbReference type="AlphaFoldDB" id="A0A9D1GRC5"/>